<dbReference type="NCBIfam" id="TIGR01984">
    <property type="entry name" value="UbiH"/>
    <property type="match status" value="1"/>
</dbReference>
<comment type="subunit">
    <text evidence="8">Component of the Ubi complex metabolon, which regroups five ubiquinone biosynthesis proteins (UbiE, UbiF, UbiG, UbiH and UbiI) and two accessory factors (UbiK and the lipid-binding protein UbiJ).</text>
</comment>
<evidence type="ECO:0000256" key="7">
    <source>
        <dbReference type="ARBA" id="ARBA00023033"/>
    </source>
</evidence>
<organism evidence="10 11">
    <name type="scientific">Biostraticola tofi</name>
    <dbReference type="NCBI Taxonomy" id="466109"/>
    <lineage>
        <taxon>Bacteria</taxon>
        <taxon>Pseudomonadati</taxon>
        <taxon>Pseudomonadota</taxon>
        <taxon>Gammaproteobacteria</taxon>
        <taxon>Enterobacterales</taxon>
        <taxon>Bruguierivoracaceae</taxon>
        <taxon>Biostraticola</taxon>
    </lineage>
</organism>
<dbReference type="EMBL" id="SMCR01000015">
    <property type="protein sequence ID" value="TCV91702.1"/>
    <property type="molecule type" value="Genomic_DNA"/>
</dbReference>
<dbReference type="NCBIfam" id="NF004356">
    <property type="entry name" value="PRK05732.1"/>
    <property type="match status" value="1"/>
</dbReference>
<dbReference type="InterPro" id="IPR036188">
    <property type="entry name" value="FAD/NAD-bd_sf"/>
</dbReference>
<evidence type="ECO:0000256" key="2">
    <source>
        <dbReference type="ARBA" id="ARBA00004749"/>
    </source>
</evidence>
<keyword evidence="6" id="KW-0560">Oxidoreductase</keyword>
<dbReference type="Gene3D" id="3.50.50.60">
    <property type="entry name" value="FAD/NAD(P)-binding domain"/>
    <property type="match status" value="2"/>
</dbReference>
<evidence type="ECO:0000256" key="8">
    <source>
        <dbReference type="ARBA" id="ARBA00065734"/>
    </source>
</evidence>
<dbReference type="NCBIfam" id="TIGR01988">
    <property type="entry name" value="Ubi-OHases"/>
    <property type="match status" value="1"/>
</dbReference>
<dbReference type="InterPro" id="IPR010971">
    <property type="entry name" value="UbiH/COQ6"/>
</dbReference>
<evidence type="ECO:0000313" key="11">
    <source>
        <dbReference type="Proteomes" id="UP000295719"/>
    </source>
</evidence>
<reference evidence="10 11" key="1">
    <citation type="submission" date="2019-03" db="EMBL/GenBank/DDBJ databases">
        <title>Genomic Encyclopedia of Type Strains, Phase IV (KMG-IV): sequencing the most valuable type-strain genomes for metagenomic binning, comparative biology and taxonomic classification.</title>
        <authorList>
            <person name="Goeker M."/>
        </authorList>
    </citation>
    <scope>NUCLEOTIDE SEQUENCE [LARGE SCALE GENOMIC DNA]</scope>
    <source>
        <strain evidence="10 11">DSM 19580</strain>
    </source>
</reference>
<name>A0A4R3YI50_9GAMM</name>
<dbReference type="RefSeq" id="WP_131867700.1">
    <property type="nucleotide sequence ID" value="NZ_SMCR01000015.1"/>
</dbReference>
<dbReference type="FunFam" id="3.50.50.60:FF:000123">
    <property type="entry name" value="2-octaprenyl-6-methoxyphenyl hydroxylase"/>
    <property type="match status" value="1"/>
</dbReference>
<dbReference type="GO" id="GO:0006744">
    <property type="term" value="P:ubiquinone biosynthetic process"/>
    <property type="evidence" value="ECO:0007669"/>
    <property type="project" value="UniProtKB-UniPathway"/>
</dbReference>
<dbReference type="PANTHER" id="PTHR43876">
    <property type="entry name" value="UBIQUINONE BIOSYNTHESIS MONOOXYGENASE COQ6, MITOCHONDRIAL"/>
    <property type="match status" value="1"/>
</dbReference>
<evidence type="ECO:0000256" key="3">
    <source>
        <dbReference type="ARBA" id="ARBA00005349"/>
    </source>
</evidence>
<evidence type="ECO:0000256" key="4">
    <source>
        <dbReference type="ARBA" id="ARBA00022630"/>
    </source>
</evidence>
<dbReference type="GO" id="GO:0008681">
    <property type="term" value="F:2-octaprenyl-6-methoxyphenol hydroxylase activity"/>
    <property type="evidence" value="ECO:0007669"/>
    <property type="project" value="InterPro"/>
</dbReference>
<keyword evidence="4" id="KW-0285">Flavoprotein</keyword>
<keyword evidence="11" id="KW-1185">Reference proteome</keyword>
<evidence type="ECO:0000259" key="9">
    <source>
        <dbReference type="Pfam" id="PF01494"/>
    </source>
</evidence>
<sequence>MSVIIIGGGMAGATLALALSRLTGGRLQIDLIEAEQPSGRRHPGFDARAIAMAYGTSQQLTDIGIWPALGSCATSITQVQVSDQGHAGKVNLAARDYRVPALGYVVELHDAGQRLFSLLAKAPGVRLHCPARQRGIVRHQQSAMVTLDNGEQLAADLVIAADGSHSAVASQCGIQWSQQDYRQVAVIANVTTALPHQGQAFERFTSQGPLALLPMSNGRSSLVWCLDNKLQQELSQWDDQRFIAALQLAFGWRLGQITAVGQRQYYPLYLRTADRCISHRLALVGNAAQTLHPIAGQGFNLGLRDVMTLAETVADVVNQGGDPGFFPVLQRYQQRRLADKRATVGITDGLIHLFANDHMPLVAARNLGLMTMANSSSLRDALARQTLGWVSR</sequence>
<dbReference type="InterPro" id="IPR011295">
    <property type="entry name" value="UbiH"/>
</dbReference>
<dbReference type="PANTHER" id="PTHR43876:SF8">
    <property type="entry name" value="2-OCTAPRENYL-6-METHOXYPHENOL HYDROXYLASE"/>
    <property type="match status" value="1"/>
</dbReference>
<dbReference type="GO" id="GO:0071949">
    <property type="term" value="F:FAD binding"/>
    <property type="evidence" value="ECO:0007669"/>
    <property type="project" value="InterPro"/>
</dbReference>
<evidence type="ECO:0000256" key="6">
    <source>
        <dbReference type="ARBA" id="ARBA00023002"/>
    </source>
</evidence>
<dbReference type="AlphaFoldDB" id="A0A4R3YI50"/>
<dbReference type="FunFam" id="3.50.50.60:FF:000021">
    <property type="entry name" value="Ubiquinone biosynthesis monooxygenase COQ6"/>
    <property type="match status" value="1"/>
</dbReference>
<keyword evidence="7" id="KW-0503">Monooxygenase</keyword>
<dbReference type="InterPro" id="IPR018168">
    <property type="entry name" value="Ubi_Hdrlase_CS"/>
</dbReference>
<gene>
    <name evidence="10" type="ORF">EDC52_11523</name>
</gene>
<protein>
    <submittedName>
        <fullName evidence="10">2-octaprenyl-6-methoxyphenol hydroxylase /2-octaprenyl-3-methyl-6-methoxy-1,4-benzoquinol hydroxylase</fullName>
    </submittedName>
</protein>
<dbReference type="InterPro" id="IPR002938">
    <property type="entry name" value="FAD-bd"/>
</dbReference>
<feature type="domain" description="FAD-binding" evidence="9">
    <location>
        <begin position="2"/>
        <end position="341"/>
    </location>
</feature>
<dbReference type="InterPro" id="IPR051205">
    <property type="entry name" value="UbiH/COQ6_monooxygenase"/>
</dbReference>
<proteinExistence type="inferred from homology"/>
<comment type="caution">
    <text evidence="10">The sequence shown here is derived from an EMBL/GenBank/DDBJ whole genome shotgun (WGS) entry which is preliminary data.</text>
</comment>
<comment type="cofactor">
    <cofactor evidence="1">
        <name>FAD</name>
        <dbReference type="ChEBI" id="CHEBI:57692"/>
    </cofactor>
</comment>
<comment type="similarity">
    <text evidence="3">Belongs to the UbiH/COQ6 family.</text>
</comment>
<evidence type="ECO:0000313" key="10">
    <source>
        <dbReference type="EMBL" id="TCV91702.1"/>
    </source>
</evidence>
<dbReference type="Pfam" id="PF01494">
    <property type="entry name" value="FAD_binding_3"/>
    <property type="match status" value="1"/>
</dbReference>
<dbReference type="SUPFAM" id="SSF51905">
    <property type="entry name" value="FAD/NAD(P)-binding domain"/>
    <property type="match status" value="1"/>
</dbReference>
<dbReference type="UniPathway" id="UPA00232"/>
<evidence type="ECO:0000256" key="1">
    <source>
        <dbReference type="ARBA" id="ARBA00001974"/>
    </source>
</evidence>
<dbReference type="OrthoDB" id="9769565at2"/>
<dbReference type="GO" id="GO:0110142">
    <property type="term" value="C:ubiquinone biosynthesis complex"/>
    <property type="evidence" value="ECO:0007669"/>
    <property type="project" value="UniProtKB-ARBA"/>
</dbReference>
<accession>A0A4R3YI50</accession>
<keyword evidence="5" id="KW-0274">FAD</keyword>
<dbReference type="PROSITE" id="PS01304">
    <property type="entry name" value="UBIH"/>
    <property type="match status" value="1"/>
</dbReference>
<evidence type="ECO:0000256" key="5">
    <source>
        <dbReference type="ARBA" id="ARBA00022827"/>
    </source>
</evidence>
<comment type="pathway">
    <text evidence="2">Cofactor biosynthesis; ubiquinone biosynthesis.</text>
</comment>
<dbReference type="Proteomes" id="UP000295719">
    <property type="component" value="Unassembled WGS sequence"/>
</dbReference>
<dbReference type="PRINTS" id="PR00420">
    <property type="entry name" value="RNGMNOXGNASE"/>
</dbReference>